<gene>
    <name evidence="2" type="ORF">A2936_05745</name>
</gene>
<reference evidence="2 3" key="1">
    <citation type="journal article" date="2016" name="Nat. Commun.">
        <title>Thousands of microbial genomes shed light on interconnected biogeochemical processes in an aquifer system.</title>
        <authorList>
            <person name="Anantharaman K."/>
            <person name="Brown C.T."/>
            <person name="Hug L.A."/>
            <person name="Sharon I."/>
            <person name="Castelle C.J."/>
            <person name="Probst A.J."/>
            <person name="Thomas B.C."/>
            <person name="Singh A."/>
            <person name="Wilkins M.J."/>
            <person name="Karaoz U."/>
            <person name="Brodie E.L."/>
            <person name="Williams K.H."/>
            <person name="Hubbard S.S."/>
            <person name="Banfield J.F."/>
        </authorList>
    </citation>
    <scope>NUCLEOTIDE SEQUENCE [LARGE SCALE GENOMIC DNA]</scope>
</reference>
<dbReference type="Proteomes" id="UP000176846">
    <property type="component" value="Unassembled WGS sequence"/>
</dbReference>
<comment type="caution">
    <text evidence="2">The sequence shown here is derived from an EMBL/GenBank/DDBJ whole genome shotgun (WGS) entry which is preliminary data.</text>
</comment>
<evidence type="ECO:0000313" key="2">
    <source>
        <dbReference type="EMBL" id="OGL80903.1"/>
    </source>
</evidence>
<organism evidence="2 3">
    <name type="scientific">Candidatus Uhrbacteria bacterium RIFCSPLOWO2_01_FULL_47_25</name>
    <dbReference type="NCBI Taxonomy" id="1802402"/>
    <lineage>
        <taxon>Bacteria</taxon>
        <taxon>Candidatus Uhriibacteriota</taxon>
    </lineage>
</organism>
<name>A0A1F7URH3_9BACT</name>
<proteinExistence type="predicted"/>
<evidence type="ECO:0000256" key="1">
    <source>
        <dbReference type="SAM" id="MobiDB-lite"/>
    </source>
</evidence>
<sequence>MWGGDSGSSGAAEATVSPKETKTRRADMLKQVQYGTGSRKGTVVYTINGSRCIFSGISGQAALSTINAAEAIVRAIVAQEKVEPLALMFFDLQTRSGYASKGPGQFDFNRLDVHVVGHDITVVGWITDECSDDDRELFRQYI</sequence>
<evidence type="ECO:0000313" key="3">
    <source>
        <dbReference type="Proteomes" id="UP000176846"/>
    </source>
</evidence>
<feature type="region of interest" description="Disordered" evidence="1">
    <location>
        <begin position="1"/>
        <end position="25"/>
    </location>
</feature>
<accession>A0A1F7URH3</accession>
<dbReference type="AlphaFoldDB" id="A0A1F7URH3"/>
<protein>
    <submittedName>
        <fullName evidence="2">Uncharacterized protein</fullName>
    </submittedName>
</protein>
<dbReference type="EMBL" id="MGEK01000037">
    <property type="protein sequence ID" value="OGL80903.1"/>
    <property type="molecule type" value="Genomic_DNA"/>
</dbReference>